<dbReference type="PANTHER" id="PTHR45011">
    <property type="entry name" value="DAP3-BINDING CELL DEATH ENHANCER 1"/>
    <property type="match status" value="1"/>
</dbReference>
<dbReference type="PANTHER" id="PTHR45011:SF1">
    <property type="entry name" value="DAP3-BINDING CELL DEATH ENHANCER 1"/>
    <property type="match status" value="1"/>
</dbReference>
<evidence type="ECO:0000313" key="4">
    <source>
        <dbReference type="Proteomes" id="UP001153954"/>
    </source>
</evidence>
<feature type="compositionally biased region" description="Basic and acidic residues" evidence="1">
    <location>
        <begin position="307"/>
        <end position="319"/>
    </location>
</feature>
<feature type="transmembrane region" description="Helical" evidence="2">
    <location>
        <begin position="75"/>
        <end position="93"/>
    </location>
</feature>
<dbReference type="SUPFAM" id="SSF81901">
    <property type="entry name" value="HCP-like"/>
    <property type="match status" value="1"/>
</dbReference>
<dbReference type="SUPFAM" id="SSF53098">
    <property type="entry name" value="Ribonuclease H-like"/>
    <property type="match status" value="1"/>
</dbReference>
<dbReference type="EMBL" id="CAKOGL010000015">
    <property type="protein sequence ID" value="CAH2095305.1"/>
    <property type="molecule type" value="Genomic_DNA"/>
</dbReference>
<dbReference type="InterPro" id="IPR052748">
    <property type="entry name" value="ISR_Activator"/>
</dbReference>
<dbReference type="Gene3D" id="1.25.40.10">
    <property type="entry name" value="Tetratricopeptide repeat domain"/>
    <property type="match status" value="1"/>
</dbReference>
<sequence length="587" mass="66901">MWKYVTRRIRDTFERSANHFDKCSSTVFSPSNNFSDDKNKKSPCCWFVSKKCWNSFQSENDTNSNRWNFEQLNRTWIGAITWSSALVFGWYTSQLIHLKSKRRSYDKKIQCIPQRGIFELTPLLTTIHTKNLNLSDLKIQLDTSLDHVPPVVHLISNEHNEEEYKGASSSGSNSASGSSDSSSTDLGEVLNSIENRLGLAAIENGQQQDGLNLLRSAANRNHAPAIYNLALCYEMGLGVDVNEKTKHFGQLIVENDGKRKYVFDSQVFCLPCLENAQNLTPDSPFGCAKIKSYSSKASTGNLMRHLKDDHSLSEEKNPEIEEEADKEQRRILTEIDDIHDYLDNDENYPLPSLTAESADLTLVPTENSNLNAESYTPKYSAAPTIKTATPTRWHSTLAMLESISSKYNRRPINSLLAKYNLSELKFSECEWELIEDLTRFLGKFKKIVDVLSTEKKPSINLALIFRSEIKDACQILDSEKLIMVHMKRNMEEMLEHRFPVTNLTVAGAILDCRFCKLKEIDNYLEFIQKTRVTFLTDYIKEVVPASELKNHERIRSCYEGGENSYLLQLAQKHADAGASDDSEYIEK</sequence>
<feature type="region of interest" description="Disordered" evidence="1">
    <location>
        <begin position="307"/>
        <end position="326"/>
    </location>
</feature>
<dbReference type="InterPro" id="IPR012337">
    <property type="entry name" value="RNaseH-like_sf"/>
</dbReference>
<comment type="caution">
    <text evidence="3">The sequence shown here is derived from an EMBL/GenBank/DDBJ whole genome shotgun (WGS) entry which is preliminary data.</text>
</comment>
<dbReference type="Proteomes" id="UP001153954">
    <property type="component" value="Unassembled WGS sequence"/>
</dbReference>
<keyword evidence="2" id="KW-1133">Transmembrane helix</keyword>
<organism evidence="3 4">
    <name type="scientific">Euphydryas editha</name>
    <name type="common">Edith's checkerspot</name>
    <dbReference type="NCBI Taxonomy" id="104508"/>
    <lineage>
        <taxon>Eukaryota</taxon>
        <taxon>Metazoa</taxon>
        <taxon>Ecdysozoa</taxon>
        <taxon>Arthropoda</taxon>
        <taxon>Hexapoda</taxon>
        <taxon>Insecta</taxon>
        <taxon>Pterygota</taxon>
        <taxon>Neoptera</taxon>
        <taxon>Endopterygota</taxon>
        <taxon>Lepidoptera</taxon>
        <taxon>Glossata</taxon>
        <taxon>Ditrysia</taxon>
        <taxon>Papilionoidea</taxon>
        <taxon>Nymphalidae</taxon>
        <taxon>Nymphalinae</taxon>
        <taxon>Euphydryas</taxon>
    </lineage>
</organism>
<evidence type="ECO:0000256" key="1">
    <source>
        <dbReference type="SAM" id="MobiDB-lite"/>
    </source>
</evidence>
<name>A0AAU9U7N4_EUPED</name>
<feature type="compositionally biased region" description="Low complexity" evidence="1">
    <location>
        <begin position="166"/>
        <end position="183"/>
    </location>
</feature>
<dbReference type="AlphaFoldDB" id="A0AAU9U7N4"/>
<proteinExistence type="predicted"/>
<gene>
    <name evidence="3" type="ORF">EEDITHA_LOCUS10774</name>
</gene>
<feature type="region of interest" description="Disordered" evidence="1">
    <location>
        <begin position="160"/>
        <end position="185"/>
    </location>
</feature>
<keyword evidence="2" id="KW-0812">Transmembrane</keyword>
<protein>
    <submittedName>
        <fullName evidence="3">Uncharacterized protein</fullName>
    </submittedName>
</protein>
<keyword evidence="4" id="KW-1185">Reference proteome</keyword>
<evidence type="ECO:0000313" key="3">
    <source>
        <dbReference type="EMBL" id="CAH2095305.1"/>
    </source>
</evidence>
<evidence type="ECO:0000256" key="2">
    <source>
        <dbReference type="SAM" id="Phobius"/>
    </source>
</evidence>
<accession>A0AAU9U7N4</accession>
<keyword evidence="2" id="KW-0472">Membrane</keyword>
<dbReference type="InterPro" id="IPR011990">
    <property type="entry name" value="TPR-like_helical_dom_sf"/>
</dbReference>
<reference evidence="3" key="1">
    <citation type="submission" date="2022-03" db="EMBL/GenBank/DDBJ databases">
        <authorList>
            <person name="Tunstrom K."/>
        </authorList>
    </citation>
    <scope>NUCLEOTIDE SEQUENCE</scope>
</reference>